<gene>
    <name evidence="1" type="ORF">OVA965_LOCUS44951</name>
    <name evidence="2" type="ORF">TMI583_LOCUS48048</name>
</gene>
<comment type="caution">
    <text evidence="1">The sequence shown here is derived from an EMBL/GenBank/DDBJ whole genome shotgun (WGS) entry which is preliminary data.</text>
</comment>
<dbReference type="EMBL" id="CAJOBA010096011">
    <property type="protein sequence ID" value="CAF4503337.1"/>
    <property type="molecule type" value="Genomic_DNA"/>
</dbReference>
<organism evidence="1 3">
    <name type="scientific">Didymodactylos carnosus</name>
    <dbReference type="NCBI Taxonomy" id="1234261"/>
    <lineage>
        <taxon>Eukaryota</taxon>
        <taxon>Metazoa</taxon>
        <taxon>Spiralia</taxon>
        <taxon>Gnathifera</taxon>
        <taxon>Rotifera</taxon>
        <taxon>Eurotatoria</taxon>
        <taxon>Bdelloidea</taxon>
        <taxon>Philodinida</taxon>
        <taxon>Philodinidae</taxon>
        <taxon>Didymodactylos</taxon>
    </lineage>
</organism>
<protein>
    <submittedName>
        <fullName evidence="1">Uncharacterized protein</fullName>
    </submittedName>
</protein>
<dbReference type="AlphaFoldDB" id="A0A8S2G8S4"/>
<name>A0A8S2G8S4_9BILA</name>
<evidence type="ECO:0000313" key="2">
    <source>
        <dbReference type="EMBL" id="CAF4503337.1"/>
    </source>
</evidence>
<evidence type="ECO:0000313" key="1">
    <source>
        <dbReference type="EMBL" id="CAF1653484.1"/>
    </source>
</evidence>
<dbReference type="Proteomes" id="UP000682733">
    <property type="component" value="Unassembled WGS sequence"/>
</dbReference>
<dbReference type="EMBL" id="CAJNOK010067109">
    <property type="protein sequence ID" value="CAF1653484.1"/>
    <property type="molecule type" value="Genomic_DNA"/>
</dbReference>
<dbReference type="Proteomes" id="UP000677228">
    <property type="component" value="Unassembled WGS sequence"/>
</dbReference>
<evidence type="ECO:0000313" key="3">
    <source>
        <dbReference type="Proteomes" id="UP000677228"/>
    </source>
</evidence>
<sequence>MQNFIRKRDVLISKILDKMTTTEIHCLSALELNATMLKIFHNKSFAVRNDKTPKVLQQYKANTLARLPMMLAKIQSGLKLKNGYV</sequence>
<proteinExistence type="predicted"/>
<accession>A0A8S2G8S4</accession>
<reference evidence="1" key="1">
    <citation type="submission" date="2021-02" db="EMBL/GenBank/DDBJ databases">
        <authorList>
            <person name="Nowell W R."/>
        </authorList>
    </citation>
    <scope>NUCLEOTIDE SEQUENCE</scope>
</reference>